<dbReference type="EMBL" id="JACYWE010000009">
    <property type="protein sequence ID" value="MBD8507649.1"/>
    <property type="molecule type" value="Genomic_DNA"/>
</dbReference>
<proteinExistence type="predicted"/>
<feature type="region of interest" description="Disordered" evidence="1">
    <location>
        <begin position="8"/>
        <end position="52"/>
    </location>
</feature>
<evidence type="ECO:0000313" key="2">
    <source>
        <dbReference type="EMBL" id="MBD8507649.1"/>
    </source>
</evidence>
<organism evidence="2 3">
    <name type="scientific">Lolliginicoccus lacisalsi</name>
    <dbReference type="NCBI Taxonomy" id="2742202"/>
    <lineage>
        <taxon>Bacteria</taxon>
        <taxon>Bacillati</taxon>
        <taxon>Actinomycetota</taxon>
        <taxon>Actinomycetes</taxon>
        <taxon>Mycobacteriales</taxon>
        <taxon>Hoyosellaceae</taxon>
        <taxon>Lolliginicoccus</taxon>
    </lineage>
</organism>
<protein>
    <submittedName>
        <fullName evidence="2">Uncharacterized protein</fullName>
    </submittedName>
</protein>
<gene>
    <name evidence="2" type="ORF">HT102_14270</name>
</gene>
<name>A0A927PN31_9ACTN</name>
<evidence type="ECO:0000256" key="1">
    <source>
        <dbReference type="SAM" id="MobiDB-lite"/>
    </source>
</evidence>
<accession>A0A927PN31</accession>
<sequence length="290" mass="29575">MLASVVVLAGCGGGEDPEDSAASPDGATSTPPATSQPSGDGAGPPPITVSAGGSEHVLEPWSYCWDGTCVDGTPPAEQLALGSAEDVRISFPEEDATFIARMREAGGGECARTFEASLERDADDVFVLEPMGMAGEYEVLLAVRGSSGDAAVSFTWTTPRDGAIAEPEATLAIASPFVPLGQARPDMSVSNLGTDPGNAAVTIEIVAADGSMQSIGSEAATIGCPEGSVRFFGTSDDPALTDAPGPYEYRVTLELDDDVHEAVAVWPSAEGDGSQPYVPLVFEPPLPGLG</sequence>
<dbReference type="RefSeq" id="WP_192040102.1">
    <property type="nucleotide sequence ID" value="NZ_JACYWE010000009.1"/>
</dbReference>
<evidence type="ECO:0000313" key="3">
    <source>
        <dbReference type="Proteomes" id="UP000642993"/>
    </source>
</evidence>
<keyword evidence="3" id="KW-1185">Reference proteome</keyword>
<dbReference type="Proteomes" id="UP000642993">
    <property type="component" value="Unassembled WGS sequence"/>
</dbReference>
<dbReference type="AlphaFoldDB" id="A0A927PN31"/>
<comment type="caution">
    <text evidence="2">The sequence shown here is derived from an EMBL/GenBank/DDBJ whole genome shotgun (WGS) entry which is preliminary data.</text>
</comment>
<reference evidence="2" key="1">
    <citation type="submission" date="2020-09" db="EMBL/GenBank/DDBJ databases">
        <title>Hoyosella lacisalsi sp. nov., a halotolerant actinobacterium isolated from soil of Lake Gudzhirganskoe.</title>
        <authorList>
            <person name="Yang Q."/>
            <person name="Guo P.Y."/>
            <person name="Liu S.W."/>
            <person name="Li F.N."/>
            <person name="Sun C.H."/>
        </authorList>
    </citation>
    <scope>NUCLEOTIDE SEQUENCE</scope>
    <source>
        <strain evidence="2">G463</strain>
    </source>
</reference>
<feature type="compositionally biased region" description="Polar residues" evidence="1">
    <location>
        <begin position="26"/>
        <end position="38"/>
    </location>
</feature>